<dbReference type="InterPro" id="IPR032789">
    <property type="entry name" value="T2SS-T3SS_pil_N"/>
</dbReference>
<organism evidence="3 4">
    <name type="scientific">Pseudomyxococcus hansupus</name>
    <dbReference type="NCBI Taxonomy" id="1297742"/>
    <lineage>
        <taxon>Bacteria</taxon>
        <taxon>Pseudomonadati</taxon>
        <taxon>Myxococcota</taxon>
        <taxon>Myxococcia</taxon>
        <taxon>Myxococcales</taxon>
        <taxon>Cystobacterineae</taxon>
        <taxon>Myxococcaceae</taxon>
        <taxon>Pseudomyxococcus</taxon>
    </lineage>
</organism>
<feature type="domain" description="Pilus formation protein N-terminal" evidence="2">
    <location>
        <begin position="36"/>
        <end position="103"/>
    </location>
</feature>
<dbReference type="OrthoDB" id="5519178at2"/>
<dbReference type="RefSeq" id="WP_002637764.1">
    <property type="nucleotide sequence ID" value="NZ_CP012109.1"/>
</dbReference>
<dbReference type="STRING" id="1297742.A176_006949"/>
<keyword evidence="4" id="KW-1185">Reference proteome</keyword>
<proteinExistence type="predicted"/>
<feature type="signal peptide" evidence="1">
    <location>
        <begin position="1"/>
        <end position="21"/>
    </location>
</feature>
<evidence type="ECO:0000259" key="2">
    <source>
        <dbReference type="Pfam" id="PF13629"/>
    </source>
</evidence>
<evidence type="ECO:0000313" key="4">
    <source>
        <dbReference type="Proteomes" id="UP000009026"/>
    </source>
</evidence>
<feature type="chain" id="PRO_5005213724" evidence="1">
    <location>
        <begin position="22"/>
        <end position="105"/>
    </location>
</feature>
<gene>
    <name evidence="3" type="ORF">A176_006949</name>
</gene>
<dbReference type="Pfam" id="PF13629">
    <property type="entry name" value="T2SS-T3SS_pil_N"/>
    <property type="match status" value="1"/>
</dbReference>
<evidence type="ECO:0000256" key="1">
    <source>
        <dbReference type="SAM" id="SignalP"/>
    </source>
</evidence>
<reference evidence="3 4" key="1">
    <citation type="journal article" date="2016" name="PLoS ONE">
        <title>Complete Genome Sequence and Comparative Genomics of a Novel Myxobacterium Myxococcus hansupus.</title>
        <authorList>
            <person name="Sharma G."/>
            <person name="Narwani T."/>
            <person name="Subramanian S."/>
        </authorList>
    </citation>
    <scope>NUCLEOTIDE SEQUENCE [LARGE SCALE GENOMIC DNA]</scope>
    <source>
        <strain evidence="4">mixupus</strain>
    </source>
</reference>
<dbReference type="AlphaFoldDB" id="A0A0H4XNU1"/>
<keyword evidence="1" id="KW-0732">Signal</keyword>
<dbReference type="eggNOG" id="COG4964">
    <property type="taxonomic scope" value="Bacteria"/>
</dbReference>
<sequence length="105" mass="10850">MHFGMKLALVALTLVGTPVFAEEAKPAPAAQAAGETTLTLKKGGHQKLNVPGLVRVAVGDPDVADIKTEGKGVLKVTGVKAGETTLLTWAGSENKLGTYRVVVQD</sequence>
<protein>
    <submittedName>
        <fullName evidence="3">Type II/IV secretion system secretin RcpA/CpaC, associated with Flp pilus assembly</fullName>
    </submittedName>
</protein>
<dbReference type="Proteomes" id="UP000009026">
    <property type="component" value="Chromosome"/>
</dbReference>
<dbReference type="PATRIC" id="fig|1297742.4.peg.7048"/>
<evidence type="ECO:0000313" key="3">
    <source>
        <dbReference type="EMBL" id="AKQ70037.1"/>
    </source>
</evidence>
<accession>A0A0H4XNU1</accession>
<dbReference type="EMBL" id="CP012109">
    <property type="protein sequence ID" value="AKQ70037.1"/>
    <property type="molecule type" value="Genomic_DNA"/>
</dbReference>
<name>A0A0H4XNU1_9BACT</name>
<dbReference type="KEGG" id="mym:A176_006949"/>